<reference evidence="1" key="1">
    <citation type="journal article" date="2022" name="bioRxiv">
        <title>Genomics of Preaxostyla Flagellates Illuminates Evolutionary Transitions and the Path Towards Mitochondrial Loss.</title>
        <authorList>
            <person name="Novak L.V.F."/>
            <person name="Treitli S.C."/>
            <person name="Pyrih J."/>
            <person name="Halakuc P."/>
            <person name="Pipaliya S.V."/>
            <person name="Vacek V."/>
            <person name="Brzon O."/>
            <person name="Soukal P."/>
            <person name="Eme L."/>
            <person name="Dacks J.B."/>
            <person name="Karnkowska A."/>
            <person name="Elias M."/>
            <person name="Hampl V."/>
        </authorList>
    </citation>
    <scope>NUCLEOTIDE SEQUENCE</scope>
    <source>
        <strain evidence="1">RCP-MX</strain>
    </source>
</reference>
<dbReference type="Proteomes" id="UP001141327">
    <property type="component" value="Unassembled WGS sequence"/>
</dbReference>
<protein>
    <recommendedName>
        <fullName evidence="3">CYTH domain-containing protein</fullName>
    </recommendedName>
</protein>
<comment type="caution">
    <text evidence="1">The sequence shown here is derived from an EMBL/GenBank/DDBJ whole genome shotgun (WGS) entry which is preliminary data.</text>
</comment>
<gene>
    <name evidence="1" type="ORF">PAPYR_7448</name>
</gene>
<keyword evidence="2" id="KW-1185">Reference proteome</keyword>
<proteinExistence type="predicted"/>
<evidence type="ECO:0000313" key="2">
    <source>
        <dbReference type="Proteomes" id="UP001141327"/>
    </source>
</evidence>
<dbReference type="EMBL" id="JAPMOS010000053">
    <property type="protein sequence ID" value="KAJ4457154.1"/>
    <property type="molecule type" value="Genomic_DNA"/>
</dbReference>
<organism evidence="1 2">
    <name type="scientific">Paratrimastix pyriformis</name>
    <dbReference type="NCBI Taxonomy" id="342808"/>
    <lineage>
        <taxon>Eukaryota</taxon>
        <taxon>Metamonada</taxon>
        <taxon>Preaxostyla</taxon>
        <taxon>Paratrimastigidae</taxon>
        <taxon>Paratrimastix</taxon>
    </lineage>
</organism>
<sequence>MVEHGAGMEWRVFFARNSFPELDARSLFAAELDGRQDFPIEHRIDKYYCATEDVGIKLRGERKLEMKVCLGRFPSRVEQWTKMGLSRGPGAPLSSALEPFKQMRPVQHALSSAHLAEGFEPPMVTTDKHRFNVGIAGCSVEQCDLTVTVGPTQQALAPYRSFAIEGPDRAAVERLVGTLCTRLPPALTHPTATEGQPALGQGIMGFPAFVVALEQQGRQQH</sequence>
<name>A0ABQ8UD12_9EUKA</name>
<evidence type="ECO:0000313" key="1">
    <source>
        <dbReference type="EMBL" id="KAJ4457154.1"/>
    </source>
</evidence>
<evidence type="ECO:0008006" key="3">
    <source>
        <dbReference type="Google" id="ProtNLM"/>
    </source>
</evidence>
<accession>A0ABQ8UD12</accession>